<feature type="transmembrane region" description="Helical" evidence="1">
    <location>
        <begin position="26"/>
        <end position="43"/>
    </location>
</feature>
<keyword evidence="1" id="KW-0472">Membrane</keyword>
<accession>A0A1Z1MQ04</accession>
<feature type="transmembrane region" description="Helical" evidence="1">
    <location>
        <begin position="55"/>
        <end position="81"/>
    </location>
</feature>
<evidence type="ECO:0000256" key="1">
    <source>
        <dbReference type="SAM" id="Phobius"/>
    </source>
</evidence>
<keyword evidence="2" id="KW-0934">Plastid</keyword>
<protein>
    <submittedName>
        <fullName evidence="2">Uncharacterized protein</fullName>
    </submittedName>
</protein>
<gene>
    <name evidence="2" type="primary">ConsOrf4</name>
</gene>
<evidence type="ECO:0000313" key="2">
    <source>
        <dbReference type="EMBL" id="ARW67855.1"/>
    </source>
</evidence>
<dbReference type="EMBL" id="MF101449">
    <property type="protein sequence ID" value="ARW67855.1"/>
    <property type="molecule type" value="Genomic_DNA"/>
</dbReference>
<keyword evidence="1" id="KW-1133">Transmembrane helix</keyword>
<dbReference type="AlphaFoldDB" id="A0A1Z1MQ04"/>
<keyword evidence="2" id="KW-0150">Chloroplast</keyword>
<dbReference type="RefSeq" id="YP_009398669.1">
    <property type="nucleotide sequence ID" value="NC_035293.1"/>
</dbReference>
<geneLocation type="chloroplast" evidence="2"/>
<reference evidence="2" key="1">
    <citation type="journal article" date="2017" name="J. Phycol.">
        <title>Analysis of chloroplast genomes and a supermatrix inform reclassification of the Rhodomelaceae (Rhodophyta).</title>
        <authorList>
            <person name="Diaz-Tapia P."/>
            <person name="Maggs C.A."/>
            <person name="West J.A."/>
            <person name="Verbruggen H."/>
        </authorList>
    </citation>
    <scope>NUCLEOTIDE SEQUENCE</scope>
    <source>
        <strain evidence="2">PD1540</strain>
    </source>
</reference>
<proteinExistence type="predicted"/>
<dbReference type="GeneID" id="33361241"/>
<sequence>MNLLESICSYYYIKSHLTLMHRIKDWTKIIITFFAVSFMPCLISNQDTKVLNINIINIITISLFRFLKREYIIIVFIFIIYNCYITDHNKIHYNLKLSTIYLPYDFNLTSKVKIKVLYKTYYLPFYIKKAIFLNSSQFIIFNILYKFTKSESVYNFFIKNLISIIKIINLNQIRWNISIMIIYLSIQVLEKIYINIKNIQLSIKIKYRNQKKYYYFYYIKLLAQICYINYINLIDNLNYNTTIIWNRNIKYKDFSIACIRLRYMK</sequence>
<name>A0A1Z1MQ04_KUECA</name>
<organism evidence="2">
    <name type="scientific">Kuetzingia canaliculata</name>
    <name type="common">Red alga</name>
    <name type="synonym">Rytiphlaea canaliculata</name>
    <dbReference type="NCBI Taxonomy" id="228262"/>
    <lineage>
        <taxon>Eukaryota</taxon>
        <taxon>Rhodophyta</taxon>
        <taxon>Florideophyceae</taxon>
        <taxon>Rhodymeniophycidae</taxon>
        <taxon>Ceramiales</taxon>
        <taxon>Rhodomelaceae</taxon>
        <taxon>Amansieae</taxon>
        <taxon>Kuetzingia</taxon>
    </lineage>
</organism>
<feature type="transmembrane region" description="Helical" evidence="1">
    <location>
        <begin position="215"/>
        <end position="233"/>
    </location>
</feature>
<keyword evidence="1" id="KW-0812">Transmembrane</keyword>